<dbReference type="GO" id="GO:0046872">
    <property type="term" value="F:metal ion binding"/>
    <property type="evidence" value="ECO:0007669"/>
    <property type="project" value="UniProtKB-KW"/>
</dbReference>
<evidence type="ECO:0000256" key="11">
    <source>
        <dbReference type="ARBA" id="ARBA00022741"/>
    </source>
</evidence>
<dbReference type="Proteomes" id="UP000694701">
    <property type="component" value="Unplaced"/>
</dbReference>
<dbReference type="EC" id="2.7.11.1" evidence="4"/>
<accession>A0A8C2I214</accession>
<dbReference type="Gene3D" id="2.10.110.10">
    <property type="entry name" value="Cysteine Rich Protein"/>
    <property type="match status" value="2"/>
</dbReference>
<dbReference type="InterPro" id="IPR001781">
    <property type="entry name" value="Znf_LIM"/>
</dbReference>
<evidence type="ECO:0000256" key="17">
    <source>
        <dbReference type="ARBA" id="ARBA00040666"/>
    </source>
</evidence>
<dbReference type="SMART" id="SM00132">
    <property type="entry name" value="LIM"/>
    <property type="match status" value="2"/>
</dbReference>
<evidence type="ECO:0000256" key="8">
    <source>
        <dbReference type="ARBA" id="ARBA00022679"/>
    </source>
</evidence>
<feature type="compositionally biased region" description="Low complexity" evidence="22">
    <location>
        <begin position="244"/>
        <end position="255"/>
    </location>
</feature>
<feature type="domain" description="LIM zinc-binding" evidence="24">
    <location>
        <begin position="54"/>
        <end position="115"/>
    </location>
</feature>
<evidence type="ECO:0000256" key="9">
    <source>
        <dbReference type="ARBA" id="ARBA00022723"/>
    </source>
</evidence>
<evidence type="ECO:0000256" key="19">
    <source>
        <dbReference type="ARBA" id="ARBA00048977"/>
    </source>
</evidence>
<keyword evidence="11 21" id="KW-0547">Nucleotide-binding</keyword>
<dbReference type="SUPFAM" id="SSF50156">
    <property type="entry name" value="PDZ domain-like"/>
    <property type="match status" value="1"/>
</dbReference>
<name>A0A8C2I214_CYPCA</name>
<dbReference type="FunFam" id="2.10.110.10:FF:000083">
    <property type="entry name" value="LIM domain kinase 1"/>
    <property type="match status" value="1"/>
</dbReference>
<dbReference type="PROSITE" id="PS50023">
    <property type="entry name" value="LIM_DOMAIN_2"/>
    <property type="match status" value="1"/>
</dbReference>
<evidence type="ECO:0000313" key="26">
    <source>
        <dbReference type="Ensembl" id="ENSCCRP00020073296.1"/>
    </source>
</evidence>
<keyword evidence="5" id="KW-0963">Cytoplasm</keyword>
<protein>
    <recommendedName>
        <fullName evidence="17">LIM domain kinase 2</fullName>
        <ecNumber evidence="4">2.7.11.1</ecNumber>
    </recommendedName>
</protein>
<keyword evidence="6" id="KW-0723">Serine/threonine-protein kinase</keyword>
<keyword evidence="9 20" id="KW-0479">Metal-binding</keyword>
<evidence type="ECO:0000256" key="15">
    <source>
        <dbReference type="ARBA" id="ARBA00023038"/>
    </source>
</evidence>
<dbReference type="InterPro" id="IPR011009">
    <property type="entry name" value="Kinase-like_dom_sf"/>
</dbReference>
<evidence type="ECO:0000259" key="25">
    <source>
        <dbReference type="PROSITE" id="PS50106"/>
    </source>
</evidence>
<evidence type="ECO:0000256" key="20">
    <source>
        <dbReference type="PROSITE-ProRule" id="PRU00125"/>
    </source>
</evidence>
<sequence>MKFQVCGEHVKYLKQLFHSCSSRCSVCFDLLTNWYFEKEGRLYCHKHYCEKFGELCHGCSLLMTGPAMVAGDYKYHPECFVCLSCRVVIEDQDTYALVERTKLYCGKCYKQVVLTPVLEKRGLADSPTDLLPHTVTLVSMPAATNGKRGFSVSVLRDCTSATASVQVKEVRGMHISPEVRNAIHVGDRILEINGLPVSALMEEEVEDLIHRTSQTLQLLMEYDPVRQRLERLRLGSRNQLGVPAASRMRMSSSADAEIERSVTVGNGTLKRRSLRRSNSTCKSPVSSSPKDPPILTRDIGRSESLRSTSSCSHRIFRPCDLIHGEILGKGFFGQAIKVTHKATGEVMVMKELIRCDEETQKTFLKEVKVMRSLDHPHVLKFIGVLYKDKRLNLITEFIEGGTLKDFIRDTDSFPWEQRVSFAKSISSGMAYLHSMSIIHRDLNSHNCLVKLDNTVVVADFGLSRLIMEDKVKQPTPDKPTNKKTVRKEGIKLFRRIDRKKRYTVVGNPYWMAPEMLNGHLNVSCLFHFHLSLFFLLCLPRTLDFGLNVRKFIEKFLPEHCPPAFFALAVACCDLTPDNRPAFQKLEDCFEALALNQELNIPLPAELDDLQQKFLRTYGPGEIASENQENSIN</sequence>
<dbReference type="PANTHER" id="PTHR46485">
    <property type="entry name" value="LIM DOMAIN KINASE 1"/>
    <property type="match status" value="1"/>
</dbReference>
<feature type="region of interest" description="Disordered" evidence="22">
    <location>
        <begin position="243"/>
        <end position="302"/>
    </location>
</feature>
<dbReference type="SUPFAM" id="SSF56112">
    <property type="entry name" value="Protein kinase-like (PK-like)"/>
    <property type="match status" value="1"/>
</dbReference>
<dbReference type="FunFam" id="3.30.200.20:FF:000038">
    <property type="entry name" value="LIM domain kinase 2"/>
    <property type="match status" value="1"/>
</dbReference>
<dbReference type="GO" id="GO:0005737">
    <property type="term" value="C:cytoplasm"/>
    <property type="evidence" value="ECO:0007669"/>
    <property type="project" value="TreeGrafter"/>
</dbReference>
<evidence type="ECO:0000259" key="24">
    <source>
        <dbReference type="PROSITE" id="PS50023"/>
    </source>
</evidence>
<dbReference type="InterPro" id="IPR001245">
    <property type="entry name" value="Ser-Thr/Tyr_kinase_cat_dom"/>
</dbReference>
<evidence type="ECO:0000256" key="5">
    <source>
        <dbReference type="ARBA" id="ARBA00022490"/>
    </source>
</evidence>
<dbReference type="GO" id="GO:0005813">
    <property type="term" value="C:centrosome"/>
    <property type="evidence" value="ECO:0007669"/>
    <property type="project" value="UniProtKB-SubCell"/>
</dbReference>
<dbReference type="Gene3D" id="2.30.42.10">
    <property type="match status" value="1"/>
</dbReference>
<evidence type="ECO:0000256" key="4">
    <source>
        <dbReference type="ARBA" id="ARBA00012513"/>
    </source>
</evidence>
<evidence type="ECO:0000256" key="22">
    <source>
        <dbReference type="SAM" id="MobiDB-lite"/>
    </source>
</evidence>
<dbReference type="Pfam" id="PF00412">
    <property type="entry name" value="LIM"/>
    <property type="match status" value="1"/>
</dbReference>
<dbReference type="PROSITE" id="PS50106">
    <property type="entry name" value="PDZ"/>
    <property type="match status" value="1"/>
</dbReference>
<comment type="catalytic activity">
    <reaction evidence="18">
        <text>L-threonyl-[protein] + ATP = O-phospho-L-threonyl-[protein] + ADP + H(+)</text>
        <dbReference type="Rhea" id="RHEA:46608"/>
        <dbReference type="Rhea" id="RHEA-COMP:11060"/>
        <dbReference type="Rhea" id="RHEA-COMP:11605"/>
        <dbReference type="ChEBI" id="CHEBI:15378"/>
        <dbReference type="ChEBI" id="CHEBI:30013"/>
        <dbReference type="ChEBI" id="CHEBI:30616"/>
        <dbReference type="ChEBI" id="CHEBI:61977"/>
        <dbReference type="ChEBI" id="CHEBI:456216"/>
        <dbReference type="EC" id="2.7.11.1"/>
    </reaction>
    <physiologicalReaction direction="left-to-right" evidence="18">
        <dbReference type="Rhea" id="RHEA:46609"/>
    </physiologicalReaction>
</comment>
<evidence type="ECO:0000313" key="27">
    <source>
        <dbReference type="Proteomes" id="UP000694701"/>
    </source>
</evidence>
<dbReference type="SUPFAM" id="SSF57716">
    <property type="entry name" value="Glucocorticoid receptor-like (DNA-binding domain)"/>
    <property type="match status" value="2"/>
</dbReference>
<dbReference type="Gene3D" id="3.30.200.20">
    <property type="entry name" value="Phosphorylase Kinase, domain 1"/>
    <property type="match status" value="1"/>
</dbReference>
<dbReference type="PANTHER" id="PTHR46485:SF1">
    <property type="entry name" value="LIM DOMAIN KINASE 2"/>
    <property type="match status" value="1"/>
</dbReference>
<dbReference type="Ensembl" id="ENSCCRT00020080475.1">
    <property type="protein sequence ID" value="ENSCCRP00020073296.1"/>
    <property type="gene ID" value="ENSCCRG00020034139.1"/>
</dbReference>
<dbReference type="InterPro" id="IPR000719">
    <property type="entry name" value="Prot_kinase_dom"/>
</dbReference>
<evidence type="ECO:0000259" key="23">
    <source>
        <dbReference type="PROSITE" id="PS50011"/>
    </source>
</evidence>
<keyword evidence="16" id="KW-0206">Cytoskeleton</keyword>
<dbReference type="PROSITE" id="PS50011">
    <property type="entry name" value="PROTEIN_KINASE_DOM"/>
    <property type="match status" value="1"/>
</dbReference>
<feature type="binding site" evidence="21">
    <location>
        <position position="350"/>
    </location>
    <ligand>
        <name>ATP</name>
        <dbReference type="ChEBI" id="CHEBI:30616"/>
    </ligand>
</feature>
<reference evidence="26" key="1">
    <citation type="submission" date="2025-08" db="UniProtKB">
        <authorList>
            <consortium name="Ensembl"/>
        </authorList>
    </citation>
    <scope>IDENTIFICATION</scope>
</reference>
<keyword evidence="8" id="KW-0808">Transferase</keyword>
<dbReference type="GO" id="GO:0004674">
    <property type="term" value="F:protein serine/threonine kinase activity"/>
    <property type="evidence" value="ECO:0007669"/>
    <property type="project" value="UniProtKB-KW"/>
</dbReference>
<keyword evidence="12" id="KW-0418">Kinase</keyword>
<keyword evidence="14 21" id="KW-0067">ATP-binding</keyword>
<dbReference type="GO" id="GO:0005634">
    <property type="term" value="C:nucleus"/>
    <property type="evidence" value="ECO:0007669"/>
    <property type="project" value="TreeGrafter"/>
</dbReference>
<dbReference type="PROSITE" id="PS00107">
    <property type="entry name" value="PROTEIN_KINASE_ATP"/>
    <property type="match status" value="1"/>
</dbReference>
<dbReference type="CDD" id="cd06754">
    <property type="entry name" value="PDZ_LIMK-like"/>
    <property type="match status" value="1"/>
</dbReference>
<dbReference type="InterPro" id="IPR017441">
    <property type="entry name" value="Protein_kinase_ATP_BS"/>
</dbReference>
<keyword evidence="7" id="KW-0597">Phosphoprotein</keyword>
<evidence type="ECO:0000256" key="16">
    <source>
        <dbReference type="ARBA" id="ARBA00023212"/>
    </source>
</evidence>
<dbReference type="Gene3D" id="1.10.510.10">
    <property type="entry name" value="Transferase(Phosphotransferase) domain 1"/>
    <property type="match status" value="1"/>
</dbReference>
<dbReference type="SMART" id="SM00228">
    <property type="entry name" value="PDZ"/>
    <property type="match status" value="1"/>
</dbReference>
<keyword evidence="13 20" id="KW-0862">Zinc</keyword>
<dbReference type="GO" id="GO:0005819">
    <property type="term" value="C:spindle"/>
    <property type="evidence" value="ECO:0007669"/>
    <property type="project" value="UniProtKB-SubCell"/>
</dbReference>
<evidence type="ECO:0000256" key="3">
    <source>
        <dbReference type="ARBA" id="ARBA00005843"/>
    </source>
</evidence>
<organism evidence="26 27">
    <name type="scientific">Cyprinus carpio</name>
    <name type="common">Common carp</name>
    <dbReference type="NCBI Taxonomy" id="7962"/>
    <lineage>
        <taxon>Eukaryota</taxon>
        <taxon>Metazoa</taxon>
        <taxon>Chordata</taxon>
        <taxon>Craniata</taxon>
        <taxon>Vertebrata</taxon>
        <taxon>Euteleostomi</taxon>
        <taxon>Actinopterygii</taxon>
        <taxon>Neopterygii</taxon>
        <taxon>Teleostei</taxon>
        <taxon>Ostariophysi</taxon>
        <taxon>Cypriniformes</taxon>
        <taxon>Cyprinidae</taxon>
        <taxon>Cyprininae</taxon>
        <taxon>Cyprinus</taxon>
    </lineage>
</organism>
<comment type="subcellular location">
    <subcellularLocation>
        <location evidence="2">Cytoplasm</location>
        <location evidence="2">Cytoskeleton</location>
        <location evidence="2">Microtubule organizing center</location>
        <location evidence="2">Centrosome</location>
    </subcellularLocation>
    <subcellularLocation>
        <location evidence="1">Cytoplasm</location>
        <location evidence="1">Cytoskeleton</location>
        <location evidence="1">Spindle</location>
    </subcellularLocation>
</comment>
<dbReference type="Pfam" id="PF00595">
    <property type="entry name" value="PDZ"/>
    <property type="match status" value="1"/>
</dbReference>
<evidence type="ECO:0000256" key="1">
    <source>
        <dbReference type="ARBA" id="ARBA00004186"/>
    </source>
</evidence>
<evidence type="ECO:0000256" key="2">
    <source>
        <dbReference type="ARBA" id="ARBA00004300"/>
    </source>
</evidence>
<evidence type="ECO:0000256" key="6">
    <source>
        <dbReference type="ARBA" id="ARBA00022527"/>
    </source>
</evidence>
<evidence type="ECO:0000256" key="7">
    <source>
        <dbReference type="ARBA" id="ARBA00022553"/>
    </source>
</evidence>
<dbReference type="FunFam" id="2.30.42.10:FF:000082">
    <property type="entry name" value="LIM domain kinase 2 isoform X2"/>
    <property type="match status" value="1"/>
</dbReference>
<evidence type="ECO:0000256" key="14">
    <source>
        <dbReference type="ARBA" id="ARBA00022840"/>
    </source>
</evidence>
<feature type="domain" description="PDZ" evidence="25">
    <location>
        <begin position="137"/>
        <end position="224"/>
    </location>
</feature>
<dbReference type="CDD" id="cd09465">
    <property type="entry name" value="LIM2_LIMK2"/>
    <property type="match status" value="1"/>
</dbReference>
<evidence type="ECO:0000256" key="21">
    <source>
        <dbReference type="PROSITE-ProRule" id="PRU10141"/>
    </source>
</evidence>
<evidence type="ECO:0000256" key="12">
    <source>
        <dbReference type="ARBA" id="ARBA00022777"/>
    </source>
</evidence>
<comment type="catalytic activity">
    <reaction evidence="19">
        <text>L-seryl-[protein] + ATP = O-phospho-L-seryl-[protein] + ADP + H(+)</text>
        <dbReference type="Rhea" id="RHEA:17989"/>
        <dbReference type="Rhea" id="RHEA-COMP:9863"/>
        <dbReference type="Rhea" id="RHEA-COMP:11604"/>
        <dbReference type="ChEBI" id="CHEBI:15378"/>
        <dbReference type="ChEBI" id="CHEBI:29999"/>
        <dbReference type="ChEBI" id="CHEBI:30616"/>
        <dbReference type="ChEBI" id="CHEBI:83421"/>
        <dbReference type="ChEBI" id="CHEBI:456216"/>
        <dbReference type="EC" id="2.7.11.1"/>
    </reaction>
    <physiologicalReaction direction="left-to-right" evidence="19">
        <dbReference type="Rhea" id="RHEA:17990"/>
    </physiologicalReaction>
</comment>
<proteinExistence type="inferred from homology"/>
<dbReference type="InterPro" id="IPR050940">
    <property type="entry name" value="Actin_reg-Ser/Thr_kinase"/>
</dbReference>
<keyword evidence="10" id="KW-0677">Repeat</keyword>
<dbReference type="GO" id="GO:0030036">
    <property type="term" value="P:actin cytoskeleton organization"/>
    <property type="evidence" value="ECO:0007669"/>
    <property type="project" value="TreeGrafter"/>
</dbReference>
<dbReference type="AlphaFoldDB" id="A0A8C2I214"/>
<dbReference type="Pfam" id="PF07714">
    <property type="entry name" value="PK_Tyr_Ser-Thr"/>
    <property type="match status" value="1"/>
</dbReference>
<evidence type="ECO:0000256" key="10">
    <source>
        <dbReference type="ARBA" id="ARBA00022737"/>
    </source>
</evidence>
<dbReference type="InterPro" id="IPR001478">
    <property type="entry name" value="PDZ"/>
</dbReference>
<evidence type="ECO:0000256" key="18">
    <source>
        <dbReference type="ARBA" id="ARBA00048659"/>
    </source>
</evidence>
<dbReference type="InterPro" id="IPR036034">
    <property type="entry name" value="PDZ_sf"/>
</dbReference>
<keyword evidence="15 20" id="KW-0440">LIM domain</keyword>
<dbReference type="GO" id="GO:0005524">
    <property type="term" value="F:ATP binding"/>
    <property type="evidence" value="ECO:0007669"/>
    <property type="project" value="UniProtKB-UniRule"/>
</dbReference>
<evidence type="ECO:0000256" key="13">
    <source>
        <dbReference type="ARBA" id="ARBA00022833"/>
    </source>
</evidence>
<dbReference type="PROSITE" id="PS00478">
    <property type="entry name" value="LIM_DOMAIN_1"/>
    <property type="match status" value="1"/>
</dbReference>
<comment type="similarity">
    <text evidence="3">Belongs to the protein kinase superfamily. TKL Ser/Thr protein kinase family.</text>
</comment>
<feature type="domain" description="Protein kinase" evidence="23">
    <location>
        <begin position="321"/>
        <end position="592"/>
    </location>
</feature>